<evidence type="ECO:0000256" key="3">
    <source>
        <dbReference type="ARBA" id="ARBA00022664"/>
    </source>
</evidence>
<evidence type="ECO:0000313" key="9">
    <source>
        <dbReference type="EMBL" id="GJN37890.1"/>
    </source>
</evidence>
<evidence type="ECO:0000256" key="8">
    <source>
        <dbReference type="SAM" id="MobiDB-lite"/>
    </source>
</evidence>
<reference evidence="9" key="2">
    <citation type="submission" date="2021-12" db="EMBL/GenBank/DDBJ databases">
        <title>Resequencing data analysis of finger millet.</title>
        <authorList>
            <person name="Hatakeyama M."/>
            <person name="Aluri S."/>
            <person name="Balachadran M.T."/>
            <person name="Sivarajan S.R."/>
            <person name="Poveda L."/>
            <person name="Shimizu-Inatsugi R."/>
            <person name="Schlapbach R."/>
            <person name="Sreeman S.M."/>
            <person name="Shimizu K.K."/>
        </authorList>
    </citation>
    <scope>NUCLEOTIDE SEQUENCE</scope>
</reference>
<dbReference type="EMBL" id="BQKI01000095">
    <property type="protein sequence ID" value="GJN37890.1"/>
    <property type="molecule type" value="Genomic_DNA"/>
</dbReference>
<evidence type="ECO:0000256" key="1">
    <source>
        <dbReference type="ARBA" id="ARBA00004123"/>
    </source>
</evidence>
<dbReference type="GO" id="GO:0006397">
    <property type="term" value="P:mRNA processing"/>
    <property type="evidence" value="ECO:0007669"/>
    <property type="project" value="UniProtKB-KW"/>
</dbReference>
<dbReference type="GO" id="GO:0000974">
    <property type="term" value="C:Prp19 complex"/>
    <property type="evidence" value="ECO:0007669"/>
    <property type="project" value="TreeGrafter"/>
</dbReference>
<evidence type="ECO:0008006" key="11">
    <source>
        <dbReference type="Google" id="ProtNLM"/>
    </source>
</evidence>
<evidence type="ECO:0000313" key="10">
    <source>
        <dbReference type="Proteomes" id="UP001054889"/>
    </source>
</evidence>
<keyword evidence="5" id="KW-0508">mRNA splicing</keyword>
<evidence type="ECO:0000256" key="6">
    <source>
        <dbReference type="ARBA" id="ARBA00023242"/>
    </source>
</evidence>
<keyword evidence="3" id="KW-0507">mRNA processing</keyword>
<dbReference type="Proteomes" id="UP001054889">
    <property type="component" value="Unassembled WGS sequence"/>
</dbReference>
<feature type="region of interest" description="Disordered" evidence="8">
    <location>
        <begin position="1"/>
        <end position="42"/>
    </location>
</feature>
<evidence type="ECO:0000256" key="7">
    <source>
        <dbReference type="SAM" id="Coils"/>
    </source>
</evidence>
<dbReference type="GO" id="GO:0071011">
    <property type="term" value="C:precatalytic spliceosome"/>
    <property type="evidence" value="ECO:0007669"/>
    <property type="project" value="TreeGrafter"/>
</dbReference>
<evidence type="ECO:0000256" key="4">
    <source>
        <dbReference type="ARBA" id="ARBA00022728"/>
    </source>
</evidence>
<proteinExistence type="inferred from homology"/>
<comment type="subcellular location">
    <subcellularLocation>
        <location evidence="1">Nucleus</location>
    </subcellularLocation>
</comment>
<keyword evidence="10" id="KW-1185">Reference proteome</keyword>
<dbReference type="GO" id="GO:0008380">
    <property type="term" value="P:RNA splicing"/>
    <property type="evidence" value="ECO:0007669"/>
    <property type="project" value="UniProtKB-KW"/>
</dbReference>
<accession>A0AAV5FTL5</accession>
<sequence length="436" mass="48922">MAAANSRRRNRSRRRAGREEAGGEGTHLVLDPRSGVRWEGEEAEGGSRWGKWRRRDWTVVDLWWRWWGGKGIGRRGKGAGGGFRGDSARARGAKRLSGGDEKQLTRGDRWRTCTPGHGHDQARSGPACPYSCCKVLYRSRQPAHASRGFFHPASLPPPVLLPPCGATPSLSLASACFRRPAEMASSSATREVLMLEAPPADPAAAPWRAPPDAETVDALPYIDGDYGNPAVKQEVDRLVEEEMRRGKRKPADFLRDLPPVPAAGFENHPMLAKEYDRVRAGKPPFMLDMSRYGLEPPPMNKRNDVAAWKQALRNAQSQLQHQIVRIENLELMLKYGVEVWKLKNRQMESVLSRMQKMAVEYNERIEAVNRERKFHQQNTGGELHALTIEWQELCQKNIAIEAACSDLQNQIDQLKLEAKELGMPMDDNAESNPKAS</sequence>
<dbReference type="InterPro" id="IPR008409">
    <property type="entry name" value="SPF27"/>
</dbReference>
<keyword evidence="6" id="KW-0539">Nucleus</keyword>
<keyword evidence="7" id="KW-0175">Coiled coil</keyword>
<dbReference type="AlphaFoldDB" id="A0AAV5FTL5"/>
<organism evidence="9 10">
    <name type="scientific">Eleusine coracana subsp. coracana</name>
    <dbReference type="NCBI Taxonomy" id="191504"/>
    <lineage>
        <taxon>Eukaryota</taxon>
        <taxon>Viridiplantae</taxon>
        <taxon>Streptophyta</taxon>
        <taxon>Embryophyta</taxon>
        <taxon>Tracheophyta</taxon>
        <taxon>Spermatophyta</taxon>
        <taxon>Magnoliopsida</taxon>
        <taxon>Liliopsida</taxon>
        <taxon>Poales</taxon>
        <taxon>Poaceae</taxon>
        <taxon>PACMAD clade</taxon>
        <taxon>Chloridoideae</taxon>
        <taxon>Cynodonteae</taxon>
        <taxon>Eleusininae</taxon>
        <taxon>Eleusine</taxon>
    </lineage>
</organism>
<protein>
    <recommendedName>
        <fullName evidence="11">Pre-mRNA-splicing factor SPF27-like protein</fullName>
    </recommendedName>
</protein>
<comment type="similarity">
    <text evidence="2">Belongs to the SPF27 family.</text>
</comment>
<dbReference type="PANTHER" id="PTHR13296:SF0">
    <property type="entry name" value="PRE-MRNA-SPLICING FACTOR SPF27"/>
    <property type="match status" value="1"/>
</dbReference>
<gene>
    <name evidence="9" type="primary">gb26888</name>
    <name evidence="9" type="ORF">PR202_gb26888</name>
</gene>
<feature type="coiled-coil region" evidence="7">
    <location>
        <begin position="309"/>
        <end position="417"/>
    </location>
</feature>
<evidence type="ECO:0000256" key="2">
    <source>
        <dbReference type="ARBA" id="ARBA00010788"/>
    </source>
</evidence>
<dbReference type="Pfam" id="PF05700">
    <property type="entry name" value="BCAS2"/>
    <property type="match status" value="1"/>
</dbReference>
<reference evidence="9" key="1">
    <citation type="journal article" date="2018" name="DNA Res.">
        <title>Multiple hybrid de novo genome assembly of finger millet, an orphan allotetraploid crop.</title>
        <authorList>
            <person name="Hatakeyama M."/>
            <person name="Aluri S."/>
            <person name="Balachadran M.T."/>
            <person name="Sivarajan S.R."/>
            <person name="Patrignani A."/>
            <person name="Gruter S."/>
            <person name="Poveda L."/>
            <person name="Shimizu-Inatsugi R."/>
            <person name="Baeten J."/>
            <person name="Francoijs K.J."/>
            <person name="Nataraja K.N."/>
            <person name="Reddy Y.A.N."/>
            <person name="Phadnis S."/>
            <person name="Ravikumar R.L."/>
            <person name="Schlapbach R."/>
            <person name="Sreeman S.M."/>
            <person name="Shimizu K.K."/>
        </authorList>
    </citation>
    <scope>NUCLEOTIDE SEQUENCE</scope>
</reference>
<dbReference type="GO" id="GO:0071013">
    <property type="term" value="C:catalytic step 2 spliceosome"/>
    <property type="evidence" value="ECO:0007669"/>
    <property type="project" value="TreeGrafter"/>
</dbReference>
<feature type="compositionally biased region" description="Basic residues" evidence="8">
    <location>
        <begin position="1"/>
        <end position="16"/>
    </location>
</feature>
<name>A0AAV5FTL5_ELECO</name>
<keyword evidence="4" id="KW-0747">Spliceosome</keyword>
<dbReference type="PANTHER" id="PTHR13296">
    <property type="entry name" value="BCAS2 PROTEIN"/>
    <property type="match status" value="1"/>
</dbReference>
<evidence type="ECO:0000256" key="5">
    <source>
        <dbReference type="ARBA" id="ARBA00023187"/>
    </source>
</evidence>
<comment type="caution">
    <text evidence="9">The sequence shown here is derived from an EMBL/GenBank/DDBJ whole genome shotgun (WGS) entry which is preliminary data.</text>
</comment>